<dbReference type="Gene3D" id="3.40.190.10">
    <property type="entry name" value="Periplasmic binding protein-like II"/>
    <property type="match status" value="1"/>
</dbReference>
<dbReference type="InterPro" id="IPR039424">
    <property type="entry name" value="SBP_5"/>
</dbReference>
<dbReference type="PROSITE" id="PS51257">
    <property type="entry name" value="PROKAR_LIPOPROTEIN"/>
    <property type="match status" value="1"/>
</dbReference>
<dbReference type="Proteomes" id="UP001596016">
    <property type="component" value="Unassembled WGS sequence"/>
</dbReference>
<sequence length="528" mass="57682">MVGLLLRVVAIIGGLGMGACAMLAPAMAVERLNFSWVSNVGPLNPHGYSPNQMFAQAMVYEPLVRYRADGTIAPWLALSWEIFDDGRSAQFHLRKDVTFSNGEPFNAAAVAANFEAILKDRESHSWLELANQIASVEVTGPYSVLLRLKEPYYPLLQELALPRPFRFVAPSQFINGGTMEGIVAPIGTGPWVLSQTRPGEHDLFIRNERYWGQKPAYDEIDVKVISDPNSRAIAFEIGDIDLIYGVDGPISPDNFQRFAAMPKISSALSGPMETRLIALNSKSGPTRDLAVRKAINHGVDKDAIIATILYNTETRADALYAPNVPYANIGLAPYLYDPAKSIALLEEAGWVLEPGSGLRSRNGEALKLDLVFTGTDAISKSIAEIIQAQLATIGIGVFLIGEEESSVTARQHDGRFGMIFSQTFGAAYDPHAHLSSMRTPSHADYQAQLGLHDKAQLDARIGQALLSRDEATRQALYANILNRLHEEAIYLPLTYVAIMALGRPGVKNISFSALSSEIPFERFAPALD</sequence>
<evidence type="ECO:0000256" key="2">
    <source>
        <dbReference type="ARBA" id="ARBA00005695"/>
    </source>
</evidence>
<dbReference type="PANTHER" id="PTHR30290">
    <property type="entry name" value="PERIPLASMIC BINDING COMPONENT OF ABC TRANSPORTER"/>
    <property type="match status" value="1"/>
</dbReference>
<comment type="caution">
    <text evidence="4">The sequence shown here is derived from an EMBL/GenBank/DDBJ whole genome shotgun (WGS) entry which is preliminary data.</text>
</comment>
<comment type="similarity">
    <text evidence="2">Belongs to the bacterial solute-binding protein 5 family.</text>
</comment>
<feature type="domain" description="Solute-binding protein family 5" evidence="3">
    <location>
        <begin position="72"/>
        <end position="442"/>
    </location>
</feature>
<dbReference type="Pfam" id="PF00496">
    <property type="entry name" value="SBP_bac_5"/>
    <property type="match status" value="1"/>
</dbReference>
<comment type="subcellular location">
    <subcellularLocation>
        <location evidence="1">Periplasm</location>
    </subcellularLocation>
</comment>
<dbReference type="EMBL" id="JBHSLL010000011">
    <property type="protein sequence ID" value="MFC5384937.1"/>
    <property type="molecule type" value="Genomic_DNA"/>
</dbReference>
<protein>
    <submittedName>
        <fullName evidence="4">Nickel ABC transporter substrate-binding protein</fullName>
    </submittedName>
</protein>
<dbReference type="RefSeq" id="WP_378227808.1">
    <property type="nucleotide sequence ID" value="NZ_JBHSLL010000011.1"/>
</dbReference>
<dbReference type="NCBIfam" id="TIGR02294">
    <property type="entry name" value="nickel_nikA"/>
    <property type="match status" value="1"/>
</dbReference>
<dbReference type="PIRSF" id="PIRSF002741">
    <property type="entry name" value="MppA"/>
    <property type="match status" value="1"/>
</dbReference>
<dbReference type="InterPro" id="IPR000914">
    <property type="entry name" value="SBP_5_dom"/>
</dbReference>
<dbReference type="PANTHER" id="PTHR30290:SF37">
    <property type="entry name" value="NICKEL-BINDING PERIPLASMIC PROTEIN"/>
    <property type="match status" value="1"/>
</dbReference>
<proteinExistence type="inferred from homology"/>
<dbReference type="InterPro" id="IPR011980">
    <property type="entry name" value="CntA-like"/>
</dbReference>
<gene>
    <name evidence="4" type="primary">nikA</name>
    <name evidence="4" type="ORF">ACFPLB_03040</name>
</gene>
<keyword evidence="5" id="KW-1185">Reference proteome</keyword>
<dbReference type="CDD" id="cd08489">
    <property type="entry name" value="PBP2_NikA"/>
    <property type="match status" value="1"/>
</dbReference>
<accession>A0ABW0GTH2</accession>
<organism evidence="4 5">
    <name type="scientific">Aquamicrobium segne</name>
    <dbReference type="NCBI Taxonomy" id="469547"/>
    <lineage>
        <taxon>Bacteria</taxon>
        <taxon>Pseudomonadati</taxon>
        <taxon>Pseudomonadota</taxon>
        <taxon>Alphaproteobacteria</taxon>
        <taxon>Hyphomicrobiales</taxon>
        <taxon>Phyllobacteriaceae</taxon>
        <taxon>Aquamicrobium</taxon>
    </lineage>
</organism>
<dbReference type="SUPFAM" id="SSF53850">
    <property type="entry name" value="Periplasmic binding protein-like II"/>
    <property type="match status" value="1"/>
</dbReference>
<dbReference type="Gene3D" id="3.10.105.10">
    <property type="entry name" value="Dipeptide-binding Protein, Domain 3"/>
    <property type="match status" value="1"/>
</dbReference>
<reference evidence="5" key="1">
    <citation type="journal article" date="2019" name="Int. J. Syst. Evol. Microbiol.">
        <title>The Global Catalogue of Microorganisms (GCM) 10K type strain sequencing project: providing services to taxonomists for standard genome sequencing and annotation.</title>
        <authorList>
            <consortium name="The Broad Institute Genomics Platform"/>
            <consortium name="The Broad Institute Genome Sequencing Center for Infectious Disease"/>
            <person name="Wu L."/>
            <person name="Ma J."/>
        </authorList>
    </citation>
    <scope>NUCLEOTIDE SEQUENCE [LARGE SCALE GENOMIC DNA]</scope>
    <source>
        <strain evidence="5">CGMCC 4.1415</strain>
    </source>
</reference>
<evidence type="ECO:0000256" key="1">
    <source>
        <dbReference type="ARBA" id="ARBA00004418"/>
    </source>
</evidence>
<evidence type="ECO:0000259" key="3">
    <source>
        <dbReference type="Pfam" id="PF00496"/>
    </source>
</evidence>
<dbReference type="InterPro" id="IPR030678">
    <property type="entry name" value="Peptide/Ni-bd"/>
</dbReference>
<name>A0ABW0GTH2_9HYPH</name>
<evidence type="ECO:0000313" key="5">
    <source>
        <dbReference type="Proteomes" id="UP001596016"/>
    </source>
</evidence>
<evidence type="ECO:0000313" key="4">
    <source>
        <dbReference type="EMBL" id="MFC5384937.1"/>
    </source>
</evidence>